<dbReference type="InterPro" id="IPR036397">
    <property type="entry name" value="RNaseH_sf"/>
</dbReference>
<name>A0AA39RLS4_ACESA</name>
<dbReference type="InterPro" id="IPR001584">
    <property type="entry name" value="Integrase_cat-core"/>
</dbReference>
<gene>
    <name evidence="2" type="ORF">LWI29_007532</name>
</gene>
<dbReference type="AlphaFoldDB" id="A0AA39RLS4"/>
<dbReference type="GO" id="GO:0003676">
    <property type="term" value="F:nucleic acid binding"/>
    <property type="evidence" value="ECO:0007669"/>
    <property type="project" value="InterPro"/>
</dbReference>
<evidence type="ECO:0000313" key="3">
    <source>
        <dbReference type="Proteomes" id="UP001168877"/>
    </source>
</evidence>
<dbReference type="Gene3D" id="3.30.420.10">
    <property type="entry name" value="Ribonuclease H-like superfamily/Ribonuclease H"/>
    <property type="match status" value="1"/>
</dbReference>
<dbReference type="PANTHER" id="PTHR42648">
    <property type="entry name" value="TRANSPOSASE, PUTATIVE-RELATED"/>
    <property type="match status" value="1"/>
</dbReference>
<reference evidence="2" key="2">
    <citation type="submission" date="2023-06" db="EMBL/GenBank/DDBJ databases">
        <authorList>
            <person name="Swenson N.G."/>
            <person name="Wegrzyn J.L."/>
            <person name="Mcevoy S.L."/>
        </authorList>
    </citation>
    <scope>NUCLEOTIDE SEQUENCE</scope>
    <source>
        <strain evidence="2">NS2018</strain>
        <tissue evidence="2">Leaf</tissue>
    </source>
</reference>
<protein>
    <recommendedName>
        <fullName evidence="1">Integrase catalytic domain-containing protein</fullName>
    </recommendedName>
</protein>
<dbReference type="PANTHER" id="PTHR42648:SF31">
    <property type="entry name" value="RNA-DIRECTED DNA POLYMERASE"/>
    <property type="match status" value="1"/>
</dbReference>
<dbReference type="InterPro" id="IPR012337">
    <property type="entry name" value="RNaseH-like_sf"/>
</dbReference>
<evidence type="ECO:0000259" key="1">
    <source>
        <dbReference type="PROSITE" id="PS50994"/>
    </source>
</evidence>
<dbReference type="EMBL" id="JAUESC010000386">
    <property type="protein sequence ID" value="KAK0575811.1"/>
    <property type="molecule type" value="Genomic_DNA"/>
</dbReference>
<feature type="domain" description="Integrase catalytic" evidence="1">
    <location>
        <begin position="1"/>
        <end position="122"/>
    </location>
</feature>
<dbReference type="Proteomes" id="UP001168877">
    <property type="component" value="Unassembled WGS sequence"/>
</dbReference>
<keyword evidence="3" id="KW-1185">Reference proteome</keyword>
<dbReference type="GO" id="GO:0015074">
    <property type="term" value="P:DNA integration"/>
    <property type="evidence" value="ECO:0007669"/>
    <property type="project" value="InterPro"/>
</dbReference>
<sequence>MRHKSEAQSLLKKFFSFVQTQFESHIKNFRSDNGGEFISLRSFFQDRGVVFQHSCVYTPQQNGVVERKHRHILQVARALQFHAHLRTQFWGECALTAVHIINRLPSPVLSFKTPFELLYSKPPSFSHLRVFGCLAYATNS</sequence>
<dbReference type="SUPFAM" id="SSF53098">
    <property type="entry name" value="Ribonuclease H-like"/>
    <property type="match status" value="1"/>
</dbReference>
<reference evidence="2" key="1">
    <citation type="journal article" date="2022" name="Plant J.">
        <title>Strategies of tolerance reflected in two North American maple genomes.</title>
        <authorList>
            <person name="McEvoy S.L."/>
            <person name="Sezen U.U."/>
            <person name="Trouern-Trend A."/>
            <person name="McMahon S.M."/>
            <person name="Schaberg P.G."/>
            <person name="Yang J."/>
            <person name="Wegrzyn J.L."/>
            <person name="Swenson N.G."/>
        </authorList>
    </citation>
    <scope>NUCLEOTIDE SEQUENCE</scope>
    <source>
        <strain evidence="2">NS2018</strain>
    </source>
</reference>
<evidence type="ECO:0000313" key="2">
    <source>
        <dbReference type="EMBL" id="KAK0575811.1"/>
    </source>
</evidence>
<proteinExistence type="predicted"/>
<comment type="caution">
    <text evidence="2">The sequence shown here is derived from an EMBL/GenBank/DDBJ whole genome shotgun (WGS) entry which is preliminary data.</text>
</comment>
<dbReference type="PROSITE" id="PS50994">
    <property type="entry name" value="INTEGRASE"/>
    <property type="match status" value="1"/>
</dbReference>
<accession>A0AA39RLS4</accession>
<dbReference type="InterPro" id="IPR039537">
    <property type="entry name" value="Retrotran_Ty1/copia-like"/>
</dbReference>
<organism evidence="2 3">
    <name type="scientific">Acer saccharum</name>
    <name type="common">Sugar maple</name>
    <dbReference type="NCBI Taxonomy" id="4024"/>
    <lineage>
        <taxon>Eukaryota</taxon>
        <taxon>Viridiplantae</taxon>
        <taxon>Streptophyta</taxon>
        <taxon>Embryophyta</taxon>
        <taxon>Tracheophyta</taxon>
        <taxon>Spermatophyta</taxon>
        <taxon>Magnoliopsida</taxon>
        <taxon>eudicotyledons</taxon>
        <taxon>Gunneridae</taxon>
        <taxon>Pentapetalae</taxon>
        <taxon>rosids</taxon>
        <taxon>malvids</taxon>
        <taxon>Sapindales</taxon>
        <taxon>Sapindaceae</taxon>
        <taxon>Hippocastanoideae</taxon>
        <taxon>Acereae</taxon>
        <taxon>Acer</taxon>
    </lineage>
</organism>